<dbReference type="Gene3D" id="3.30.70.920">
    <property type="match status" value="1"/>
</dbReference>
<dbReference type="Proteomes" id="UP001165378">
    <property type="component" value="Unassembled WGS sequence"/>
</dbReference>
<organism evidence="2 3">
    <name type="scientific">Yinghuangia soli</name>
    <dbReference type="NCBI Taxonomy" id="2908204"/>
    <lineage>
        <taxon>Bacteria</taxon>
        <taxon>Bacillati</taxon>
        <taxon>Actinomycetota</taxon>
        <taxon>Actinomycetes</taxon>
        <taxon>Kitasatosporales</taxon>
        <taxon>Streptomycetaceae</taxon>
        <taxon>Yinghuangia</taxon>
    </lineage>
</organism>
<dbReference type="Pfam" id="PF01037">
    <property type="entry name" value="AsnC_trans_reg"/>
    <property type="match status" value="1"/>
</dbReference>
<accession>A0AA41Q5A2</accession>
<reference evidence="2" key="1">
    <citation type="submission" date="2022-01" db="EMBL/GenBank/DDBJ databases">
        <title>Genome-Based Taxonomic Classification of the Phylum Actinobacteria.</title>
        <authorList>
            <person name="Gao Y."/>
        </authorList>
    </citation>
    <scope>NUCLEOTIDE SEQUENCE</scope>
    <source>
        <strain evidence="2">KLBMP 8922</strain>
    </source>
</reference>
<dbReference type="RefSeq" id="WP_235055895.1">
    <property type="nucleotide sequence ID" value="NZ_JAKFHA010000022.1"/>
</dbReference>
<dbReference type="InterPro" id="IPR011008">
    <property type="entry name" value="Dimeric_a/b-barrel"/>
</dbReference>
<protein>
    <submittedName>
        <fullName evidence="2">Lrp/AsnC ligand binding domain-containing protein</fullName>
    </submittedName>
</protein>
<evidence type="ECO:0000313" key="2">
    <source>
        <dbReference type="EMBL" id="MCF2531230.1"/>
    </source>
</evidence>
<gene>
    <name evidence="2" type="ORF">LZ495_28980</name>
</gene>
<feature type="domain" description="Transcription regulator AsnC/Lrp ligand binding" evidence="1">
    <location>
        <begin position="6"/>
        <end position="78"/>
    </location>
</feature>
<name>A0AA41Q5A2_9ACTN</name>
<evidence type="ECO:0000259" key="1">
    <source>
        <dbReference type="Pfam" id="PF01037"/>
    </source>
</evidence>
<proteinExistence type="predicted"/>
<dbReference type="InterPro" id="IPR019887">
    <property type="entry name" value="Tscrpt_reg_AsnC/Lrp_C"/>
</dbReference>
<comment type="caution">
    <text evidence="2">The sequence shown here is derived from an EMBL/GenBank/DDBJ whole genome shotgun (WGS) entry which is preliminary data.</text>
</comment>
<dbReference type="AlphaFoldDB" id="A0AA41Q5A2"/>
<keyword evidence="3" id="KW-1185">Reference proteome</keyword>
<dbReference type="EMBL" id="JAKFHA010000022">
    <property type="protein sequence ID" value="MCF2531230.1"/>
    <property type="molecule type" value="Genomic_DNA"/>
</dbReference>
<sequence>MITAIVHVKAAVDRIPEIAEAITAIDAVTEVYSVTGGEFDLVAMVRVREHDQLADAIPGQLNKVPGVLHTATHIAFRTYSKHDLEAAFAIGLDDGF</sequence>
<evidence type="ECO:0000313" key="3">
    <source>
        <dbReference type="Proteomes" id="UP001165378"/>
    </source>
</evidence>
<dbReference type="SUPFAM" id="SSF54909">
    <property type="entry name" value="Dimeric alpha+beta barrel"/>
    <property type="match status" value="1"/>
</dbReference>